<accession>A0ABW4ZLU0</accession>
<dbReference type="InterPro" id="IPR024072">
    <property type="entry name" value="DHFR-like_dom_sf"/>
</dbReference>
<dbReference type="Gene3D" id="3.40.430.10">
    <property type="entry name" value="Dihydrofolate Reductase, subunit A"/>
    <property type="match status" value="1"/>
</dbReference>
<reference evidence="3" key="1">
    <citation type="journal article" date="2019" name="Int. J. Syst. Evol. Microbiol.">
        <title>The Global Catalogue of Microorganisms (GCM) 10K type strain sequencing project: providing services to taxonomists for standard genome sequencing and annotation.</title>
        <authorList>
            <consortium name="The Broad Institute Genomics Platform"/>
            <consortium name="The Broad Institute Genome Sequencing Center for Infectious Disease"/>
            <person name="Wu L."/>
            <person name="Ma J."/>
        </authorList>
    </citation>
    <scope>NUCLEOTIDE SEQUENCE [LARGE SCALE GENOMIC DNA]</scope>
    <source>
        <strain evidence="3">KCTC 42217</strain>
    </source>
</reference>
<dbReference type="SUPFAM" id="SSF53597">
    <property type="entry name" value="Dihydrofolate reductase-like"/>
    <property type="match status" value="1"/>
</dbReference>
<feature type="domain" description="Bacterial bifunctional deaminase-reductase C-terminal" evidence="1">
    <location>
        <begin position="4"/>
        <end position="176"/>
    </location>
</feature>
<comment type="caution">
    <text evidence="2">The sequence shown here is derived from an EMBL/GenBank/DDBJ whole genome shotgun (WGS) entry which is preliminary data.</text>
</comment>
<organism evidence="2 3">
    <name type="scientific">Paradesertivirga mongoliensis</name>
    <dbReference type="NCBI Taxonomy" id="2100740"/>
    <lineage>
        <taxon>Bacteria</taxon>
        <taxon>Pseudomonadati</taxon>
        <taxon>Bacteroidota</taxon>
        <taxon>Sphingobacteriia</taxon>
        <taxon>Sphingobacteriales</taxon>
        <taxon>Sphingobacteriaceae</taxon>
        <taxon>Paradesertivirga</taxon>
    </lineage>
</organism>
<proteinExistence type="predicted"/>
<sequence>MKRIILDLTVSLDGYIEGKNRETDWIIFDDEIGRDLCNFAGEIDAILYGRVSYELYGNYLPSEGAGTFEKEFYSRINKLQKFVFSTKRQITDVNSIVIAESIVKRVNEIKARANKDIWLFGGSGLITTLLNLDLIDEIRIGINPIILGEGTPLFKEIKSRKKLKLLQIKEYQSGVIGLYYETIRDSP</sequence>
<dbReference type="PANTHER" id="PTHR38011">
    <property type="entry name" value="DIHYDROFOLATE REDUCTASE FAMILY PROTEIN (AFU_ORTHOLOGUE AFUA_8G06820)"/>
    <property type="match status" value="1"/>
</dbReference>
<protein>
    <submittedName>
        <fullName evidence="2">Dihydrofolate reductase family protein</fullName>
    </submittedName>
</protein>
<name>A0ABW4ZLU0_9SPHI</name>
<dbReference type="EMBL" id="JBHUHZ010000001">
    <property type="protein sequence ID" value="MFD2163035.1"/>
    <property type="molecule type" value="Genomic_DNA"/>
</dbReference>
<dbReference type="RefSeq" id="WP_255902433.1">
    <property type="nucleotide sequence ID" value="NZ_JAFMZO010000003.1"/>
</dbReference>
<evidence type="ECO:0000259" key="1">
    <source>
        <dbReference type="Pfam" id="PF01872"/>
    </source>
</evidence>
<gene>
    <name evidence="2" type="ORF">ACFSJU_11580</name>
</gene>
<dbReference type="PANTHER" id="PTHR38011:SF11">
    <property type="entry name" value="2,5-DIAMINO-6-RIBOSYLAMINO-4(3H)-PYRIMIDINONE 5'-PHOSPHATE REDUCTASE"/>
    <property type="match status" value="1"/>
</dbReference>
<dbReference type="InterPro" id="IPR002734">
    <property type="entry name" value="RibDG_C"/>
</dbReference>
<evidence type="ECO:0000313" key="2">
    <source>
        <dbReference type="EMBL" id="MFD2163035.1"/>
    </source>
</evidence>
<keyword evidence="3" id="KW-1185">Reference proteome</keyword>
<dbReference type="Pfam" id="PF01872">
    <property type="entry name" value="RibD_C"/>
    <property type="match status" value="1"/>
</dbReference>
<dbReference type="Proteomes" id="UP001597387">
    <property type="component" value="Unassembled WGS sequence"/>
</dbReference>
<dbReference type="InterPro" id="IPR050765">
    <property type="entry name" value="Riboflavin_Biosynth_HTPR"/>
</dbReference>
<evidence type="ECO:0000313" key="3">
    <source>
        <dbReference type="Proteomes" id="UP001597387"/>
    </source>
</evidence>